<dbReference type="Gramene" id="Kaladp1071s0001.1.v1.1">
    <property type="protein sequence ID" value="Kaladp1071s0001.1.v1.1"/>
    <property type="gene ID" value="Kaladp1071s0001.v1.1"/>
</dbReference>
<organism evidence="8 9">
    <name type="scientific">Kalanchoe fedtschenkoi</name>
    <name type="common">Lavender scallops</name>
    <name type="synonym">South American air plant</name>
    <dbReference type="NCBI Taxonomy" id="63787"/>
    <lineage>
        <taxon>Eukaryota</taxon>
        <taxon>Viridiplantae</taxon>
        <taxon>Streptophyta</taxon>
        <taxon>Embryophyta</taxon>
        <taxon>Tracheophyta</taxon>
        <taxon>Spermatophyta</taxon>
        <taxon>Magnoliopsida</taxon>
        <taxon>eudicotyledons</taxon>
        <taxon>Gunneridae</taxon>
        <taxon>Pentapetalae</taxon>
        <taxon>Saxifragales</taxon>
        <taxon>Crassulaceae</taxon>
        <taxon>Kalanchoe</taxon>
    </lineage>
</organism>
<name>A0A7N1A9N5_KALFE</name>
<dbReference type="Proteomes" id="UP000594263">
    <property type="component" value="Unplaced"/>
</dbReference>
<keyword evidence="3" id="KW-0238">DNA-binding</keyword>
<dbReference type="AlphaFoldDB" id="A0A7N1A9N5"/>
<evidence type="ECO:0000313" key="9">
    <source>
        <dbReference type="Proteomes" id="UP000594263"/>
    </source>
</evidence>
<dbReference type="Pfam" id="PF02362">
    <property type="entry name" value="B3"/>
    <property type="match status" value="2"/>
</dbReference>
<protein>
    <recommendedName>
        <fullName evidence="7">TF-B3 domain-containing protein</fullName>
    </recommendedName>
</protein>
<reference evidence="8" key="1">
    <citation type="submission" date="2021-01" db="UniProtKB">
        <authorList>
            <consortium name="EnsemblPlants"/>
        </authorList>
    </citation>
    <scope>IDENTIFICATION</scope>
</reference>
<feature type="domain" description="TF-B3" evidence="7">
    <location>
        <begin position="37"/>
        <end position="116"/>
    </location>
</feature>
<accession>A0A7N1A9N5</accession>
<dbReference type="PANTHER" id="PTHR31920">
    <property type="entry name" value="B3 DOMAIN-CONTAINING"/>
    <property type="match status" value="1"/>
</dbReference>
<evidence type="ECO:0000256" key="4">
    <source>
        <dbReference type="ARBA" id="ARBA00023163"/>
    </source>
</evidence>
<dbReference type="GO" id="GO:0005634">
    <property type="term" value="C:nucleus"/>
    <property type="evidence" value="ECO:0007669"/>
    <property type="project" value="UniProtKB-SubCell"/>
</dbReference>
<evidence type="ECO:0000256" key="5">
    <source>
        <dbReference type="ARBA" id="ARBA00023242"/>
    </source>
</evidence>
<feature type="region of interest" description="Disordered" evidence="6">
    <location>
        <begin position="121"/>
        <end position="151"/>
    </location>
</feature>
<dbReference type="GO" id="GO:0003677">
    <property type="term" value="F:DNA binding"/>
    <property type="evidence" value="ECO:0007669"/>
    <property type="project" value="UniProtKB-KW"/>
</dbReference>
<feature type="region of interest" description="Disordered" evidence="6">
    <location>
        <begin position="198"/>
        <end position="222"/>
    </location>
</feature>
<dbReference type="SMART" id="SM01019">
    <property type="entry name" value="B3"/>
    <property type="match status" value="2"/>
</dbReference>
<dbReference type="EnsemblPlants" id="Kaladp1071s0001.1.v1.1">
    <property type="protein sequence ID" value="Kaladp1071s0001.1.v1.1"/>
    <property type="gene ID" value="Kaladp1071s0001.v1.1"/>
</dbReference>
<evidence type="ECO:0000256" key="6">
    <source>
        <dbReference type="SAM" id="MobiDB-lite"/>
    </source>
</evidence>
<dbReference type="SUPFAM" id="SSF101936">
    <property type="entry name" value="DNA-binding pseudobarrel domain"/>
    <property type="match status" value="2"/>
</dbReference>
<keyword evidence="9" id="KW-1185">Reference proteome</keyword>
<dbReference type="OMA" id="FTIICCE"/>
<dbReference type="Gene3D" id="2.40.330.10">
    <property type="entry name" value="DNA-binding pseudobarrel domain"/>
    <property type="match status" value="2"/>
</dbReference>
<dbReference type="PROSITE" id="PS50863">
    <property type="entry name" value="B3"/>
    <property type="match status" value="2"/>
</dbReference>
<feature type="domain" description="TF-B3" evidence="7">
    <location>
        <begin position="258"/>
        <end position="354"/>
    </location>
</feature>
<keyword evidence="2" id="KW-0805">Transcription regulation</keyword>
<feature type="compositionally biased region" description="Basic and acidic residues" evidence="6">
    <location>
        <begin position="198"/>
        <end position="210"/>
    </location>
</feature>
<dbReference type="InterPro" id="IPR003340">
    <property type="entry name" value="B3_DNA-bd"/>
</dbReference>
<evidence type="ECO:0000256" key="1">
    <source>
        <dbReference type="ARBA" id="ARBA00004123"/>
    </source>
</evidence>
<comment type="subcellular location">
    <subcellularLocation>
        <location evidence="1">Nucleus</location>
    </subcellularLocation>
</comment>
<evidence type="ECO:0000256" key="2">
    <source>
        <dbReference type="ARBA" id="ARBA00023015"/>
    </source>
</evidence>
<keyword evidence="4" id="KW-0804">Transcription</keyword>
<dbReference type="InterPro" id="IPR050655">
    <property type="entry name" value="Plant_B3_domain"/>
</dbReference>
<sequence>MQPAINRMQNLLLLRYHAKISRNSPKTLHEIRLGSEVPRQFVRHLGGRPVGEYQMRVWGSAGSYCWIVKVERDGAEYCFKNGWPEFVEDNDLGYADVLVFSYEEKFKFLVKVFDPSGLKRNMPSLRGEEEEEEVAFETPLQSDGESEDGQNMPMDFDEQPIFYVDEEGECHVGAGGKRVQVSMETSHEESLCHMEVGGEKDKEGHGRMESTQKGSVGCSDMRGHGKVELTRKESLFWFEDKAKESIEERIAPPLSSDRSRFIATWSSTWQHHMTIPKEIAVEKDLYSKSQSQLVVRDSKEKLWFMKLSTAEDGSVNLTEKWASFYESHSLKEGDSCVFEFIGSRIVHVQIISASNVMSHAGVEDVLLRD</sequence>
<dbReference type="InterPro" id="IPR015300">
    <property type="entry name" value="DNA-bd_pseudobarrel_sf"/>
</dbReference>
<dbReference type="CDD" id="cd10017">
    <property type="entry name" value="B3_DNA"/>
    <property type="match status" value="2"/>
</dbReference>
<dbReference type="PANTHER" id="PTHR31920:SF122">
    <property type="entry name" value="B3 DOMAIN-CONTAINING PROTEIN REM23"/>
    <property type="match status" value="1"/>
</dbReference>
<keyword evidence="5" id="KW-0539">Nucleus</keyword>
<evidence type="ECO:0000259" key="7">
    <source>
        <dbReference type="PROSITE" id="PS50863"/>
    </source>
</evidence>
<evidence type="ECO:0000313" key="8">
    <source>
        <dbReference type="EnsemblPlants" id="Kaladp1071s0001.1.v1.1"/>
    </source>
</evidence>
<evidence type="ECO:0000256" key="3">
    <source>
        <dbReference type="ARBA" id="ARBA00023125"/>
    </source>
</evidence>
<proteinExistence type="predicted"/>